<dbReference type="SUPFAM" id="SSF46785">
    <property type="entry name" value="Winged helix' DNA-binding domain"/>
    <property type="match status" value="1"/>
</dbReference>
<dbReference type="PROSITE" id="PS01117">
    <property type="entry name" value="HTH_MARR_1"/>
    <property type="match status" value="1"/>
</dbReference>
<dbReference type="InterPro" id="IPR036390">
    <property type="entry name" value="WH_DNA-bd_sf"/>
</dbReference>
<protein>
    <submittedName>
        <fullName evidence="5">MarR family winged helix-turn-helix transcriptional regulator</fullName>
    </submittedName>
</protein>
<proteinExistence type="predicted"/>
<dbReference type="InterPro" id="IPR039422">
    <property type="entry name" value="MarR/SlyA-like"/>
</dbReference>
<evidence type="ECO:0000256" key="3">
    <source>
        <dbReference type="ARBA" id="ARBA00023163"/>
    </source>
</evidence>
<name>A0ABW1QZ42_9ACTN</name>
<dbReference type="InterPro" id="IPR023187">
    <property type="entry name" value="Tscrpt_reg_MarR-type_CS"/>
</dbReference>
<sequence length="159" mass="17483">MSDLTSPGSSHHSVPCPSPSFALLLRRTEHVMTQHVAARIAPLLDTHDLTIERWRVVAALAAEPEQTMTQLAERAVLPPASLTRHVDRLVARGLVIRLASPEDRRRVVASLSEDGHRVWQQVDSTEREVHAQLAAAIGEQRFASLTADLAAVPELLTAW</sequence>
<feature type="domain" description="HTH marR-type" evidence="4">
    <location>
        <begin position="18"/>
        <end position="154"/>
    </location>
</feature>
<dbReference type="InterPro" id="IPR000835">
    <property type="entry name" value="HTH_MarR-typ"/>
</dbReference>
<dbReference type="Gene3D" id="1.10.10.10">
    <property type="entry name" value="Winged helix-like DNA-binding domain superfamily/Winged helix DNA-binding domain"/>
    <property type="match status" value="1"/>
</dbReference>
<evidence type="ECO:0000313" key="6">
    <source>
        <dbReference type="Proteomes" id="UP001596098"/>
    </source>
</evidence>
<dbReference type="PANTHER" id="PTHR33164">
    <property type="entry name" value="TRANSCRIPTIONAL REGULATOR, MARR FAMILY"/>
    <property type="match status" value="1"/>
</dbReference>
<dbReference type="PANTHER" id="PTHR33164:SF43">
    <property type="entry name" value="HTH-TYPE TRANSCRIPTIONAL REPRESSOR YETL"/>
    <property type="match status" value="1"/>
</dbReference>
<accession>A0ABW1QZ42</accession>
<evidence type="ECO:0000256" key="1">
    <source>
        <dbReference type="ARBA" id="ARBA00023015"/>
    </source>
</evidence>
<keyword evidence="2" id="KW-0238">DNA-binding</keyword>
<dbReference type="PRINTS" id="PR00598">
    <property type="entry name" value="HTHMARR"/>
</dbReference>
<dbReference type="SMART" id="SM00347">
    <property type="entry name" value="HTH_MARR"/>
    <property type="match status" value="1"/>
</dbReference>
<keyword evidence="3" id="KW-0804">Transcription</keyword>
<comment type="caution">
    <text evidence="5">The sequence shown here is derived from an EMBL/GenBank/DDBJ whole genome shotgun (WGS) entry which is preliminary data.</text>
</comment>
<dbReference type="Proteomes" id="UP001596098">
    <property type="component" value="Unassembled WGS sequence"/>
</dbReference>
<evidence type="ECO:0000259" key="4">
    <source>
        <dbReference type="PROSITE" id="PS50995"/>
    </source>
</evidence>
<dbReference type="EMBL" id="JBHSQI010000005">
    <property type="protein sequence ID" value="MFC6153929.1"/>
    <property type="molecule type" value="Genomic_DNA"/>
</dbReference>
<reference evidence="6" key="1">
    <citation type="journal article" date="2019" name="Int. J. Syst. Evol. Microbiol.">
        <title>The Global Catalogue of Microorganisms (GCM) 10K type strain sequencing project: providing services to taxonomists for standard genome sequencing and annotation.</title>
        <authorList>
            <consortium name="The Broad Institute Genomics Platform"/>
            <consortium name="The Broad Institute Genome Sequencing Center for Infectious Disease"/>
            <person name="Wu L."/>
            <person name="Ma J."/>
        </authorList>
    </citation>
    <scope>NUCLEOTIDE SEQUENCE [LARGE SCALE GENOMIC DNA]</scope>
    <source>
        <strain evidence="6">DFY28</strain>
    </source>
</reference>
<keyword evidence="6" id="KW-1185">Reference proteome</keyword>
<gene>
    <name evidence="5" type="ORF">ACFPWU_09695</name>
</gene>
<evidence type="ECO:0000256" key="2">
    <source>
        <dbReference type="ARBA" id="ARBA00023125"/>
    </source>
</evidence>
<keyword evidence="1" id="KW-0805">Transcription regulation</keyword>
<organism evidence="5 6">
    <name type="scientific">Nocardioides yefusunii</name>
    <dbReference type="NCBI Taxonomy" id="2500546"/>
    <lineage>
        <taxon>Bacteria</taxon>
        <taxon>Bacillati</taxon>
        <taxon>Actinomycetota</taxon>
        <taxon>Actinomycetes</taxon>
        <taxon>Propionibacteriales</taxon>
        <taxon>Nocardioidaceae</taxon>
        <taxon>Nocardioides</taxon>
    </lineage>
</organism>
<evidence type="ECO:0000313" key="5">
    <source>
        <dbReference type="EMBL" id="MFC6153929.1"/>
    </source>
</evidence>
<dbReference type="InterPro" id="IPR036388">
    <property type="entry name" value="WH-like_DNA-bd_sf"/>
</dbReference>
<dbReference type="Pfam" id="PF12802">
    <property type="entry name" value="MarR_2"/>
    <property type="match status" value="1"/>
</dbReference>
<dbReference type="RefSeq" id="WP_128221846.1">
    <property type="nucleotide sequence ID" value="NZ_CP034929.1"/>
</dbReference>
<dbReference type="PROSITE" id="PS50995">
    <property type="entry name" value="HTH_MARR_2"/>
    <property type="match status" value="1"/>
</dbReference>